<proteinExistence type="predicted"/>
<comment type="caution">
    <text evidence="1">The sequence shown here is derived from an EMBL/GenBank/DDBJ whole genome shotgun (WGS) entry which is preliminary data.</text>
</comment>
<evidence type="ECO:0000313" key="1">
    <source>
        <dbReference type="EMBL" id="GGA41508.1"/>
    </source>
</evidence>
<dbReference type="EMBL" id="BMJA01000003">
    <property type="protein sequence ID" value="GGA41508.1"/>
    <property type="molecule type" value="Genomic_DNA"/>
</dbReference>
<sequence>MTVNHVRPKTRAAQTLQTQRDCAPSAHGIRRSPQLRRQLVTGYIGHFIDVESHSWHGAREVSENATLLAYDDNFKLLALRAMSQKMLELPGCILMNEDDSARHV</sequence>
<organism evidence="1 2">
    <name type="scientific">Dyella nitratireducens</name>
    <dbReference type="NCBI Taxonomy" id="1849580"/>
    <lineage>
        <taxon>Bacteria</taxon>
        <taxon>Pseudomonadati</taxon>
        <taxon>Pseudomonadota</taxon>
        <taxon>Gammaproteobacteria</taxon>
        <taxon>Lysobacterales</taxon>
        <taxon>Rhodanobacteraceae</taxon>
        <taxon>Dyella</taxon>
    </lineage>
</organism>
<keyword evidence="2" id="KW-1185">Reference proteome</keyword>
<name>A0ABQ1GDA2_9GAMM</name>
<reference evidence="2" key="1">
    <citation type="journal article" date="2019" name="Int. J. Syst. Evol. Microbiol.">
        <title>The Global Catalogue of Microorganisms (GCM) 10K type strain sequencing project: providing services to taxonomists for standard genome sequencing and annotation.</title>
        <authorList>
            <consortium name="The Broad Institute Genomics Platform"/>
            <consortium name="The Broad Institute Genome Sequencing Center for Infectious Disease"/>
            <person name="Wu L."/>
            <person name="Ma J."/>
        </authorList>
    </citation>
    <scope>NUCLEOTIDE SEQUENCE [LARGE SCALE GENOMIC DNA]</scope>
    <source>
        <strain evidence="2">CGMCC 1.15439</strain>
    </source>
</reference>
<protein>
    <submittedName>
        <fullName evidence="1">Uncharacterized protein</fullName>
    </submittedName>
</protein>
<accession>A0ABQ1GDA2</accession>
<evidence type="ECO:0000313" key="2">
    <source>
        <dbReference type="Proteomes" id="UP000620046"/>
    </source>
</evidence>
<dbReference type="Proteomes" id="UP000620046">
    <property type="component" value="Unassembled WGS sequence"/>
</dbReference>
<gene>
    <name evidence="1" type="ORF">GCM10010981_33160</name>
</gene>